<dbReference type="GO" id="GO:0003700">
    <property type="term" value="F:DNA-binding transcription factor activity"/>
    <property type="evidence" value="ECO:0007669"/>
    <property type="project" value="TreeGrafter"/>
</dbReference>
<feature type="compositionally biased region" description="Low complexity" evidence="10">
    <location>
        <begin position="85"/>
        <end position="126"/>
    </location>
</feature>
<dbReference type="Gene3D" id="3.30.160.60">
    <property type="entry name" value="Classic Zinc Finger"/>
    <property type="match status" value="1"/>
</dbReference>
<accession>A0A3L8Q5Q2</accession>
<feature type="region of interest" description="Disordered" evidence="10">
    <location>
        <begin position="281"/>
        <end position="301"/>
    </location>
</feature>
<evidence type="ECO:0000256" key="8">
    <source>
        <dbReference type="ARBA" id="ARBA00023242"/>
    </source>
</evidence>
<dbReference type="PANTHER" id="PTHR13006">
    <property type="entry name" value="PAPILLOMAVIRUS REGULATORY FACTOR PRF-1"/>
    <property type="match status" value="1"/>
</dbReference>
<evidence type="ECO:0000256" key="4">
    <source>
        <dbReference type="ARBA" id="ARBA00022833"/>
    </source>
</evidence>
<dbReference type="OrthoDB" id="5950721at2759"/>
<comment type="caution">
    <text evidence="12">The sequence shown here is derived from an EMBL/GenBank/DDBJ whole genome shotgun (WGS) entry which is preliminary data.</text>
</comment>
<dbReference type="GO" id="GO:0008270">
    <property type="term" value="F:zinc ion binding"/>
    <property type="evidence" value="ECO:0007669"/>
    <property type="project" value="UniProtKB-KW"/>
</dbReference>
<protein>
    <recommendedName>
        <fullName evidence="11">C2H2-type domain-containing protein</fullName>
    </recommendedName>
</protein>
<keyword evidence="7" id="KW-0804">Transcription</keyword>
<dbReference type="GO" id="GO:0000978">
    <property type="term" value="F:RNA polymerase II cis-regulatory region sequence-specific DNA binding"/>
    <property type="evidence" value="ECO:0007669"/>
    <property type="project" value="TreeGrafter"/>
</dbReference>
<keyword evidence="4" id="KW-0862">Zinc</keyword>
<comment type="subcellular location">
    <subcellularLocation>
        <location evidence="1">Nucleus</location>
    </subcellularLocation>
</comment>
<dbReference type="Proteomes" id="UP000276834">
    <property type="component" value="Unassembled WGS sequence"/>
</dbReference>
<evidence type="ECO:0000256" key="1">
    <source>
        <dbReference type="ARBA" id="ARBA00004123"/>
    </source>
</evidence>
<evidence type="ECO:0000259" key="11">
    <source>
        <dbReference type="PROSITE" id="PS50157"/>
    </source>
</evidence>
<dbReference type="SMART" id="SM00355">
    <property type="entry name" value="ZnF_C2H2"/>
    <property type="match status" value="1"/>
</dbReference>
<evidence type="ECO:0000313" key="12">
    <source>
        <dbReference type="EMBL" id="RLV62549.1"/>
    </source>
</evidence>
<evidence type="ECO:0000256" key="5">
    <source>
        <dbReference type="ARBA" id="ARBA00023015"/>
    </source>
</evidence>
<gene>
    <name evidence="12" type="ORF">DV515_00019202</name>
</gene>
<dbReference type="GO" id="GO:0006357">
    <property type="term" value="P:regulation of transcription by RNA polymerase II"/>
    <property type="evidence" value="ECO:0007669"/>
    <property type="project" value="TreeGrafter"/>
</dbReference>
<name>A0A3L8Q5Q2_CHLGU</name>
<organism evidence="12 13">
    <name type="scientific">Chloebia gouldiae</name>
    <name type="common">Gouldian finch</name>
    <name type="synonym">Erythrura gouldiae</name>
    <dbReference type="NCBI Taxonomy" id="44316"/>
    <lineage>
        <taxon>Eukaryota</taxon>
        <taxon>Metazoa</taxon>
        <taxon>Chordata</taxon>
        <taxon>Craniata</taxon>
        <taxon>Vertebrata</taxon>
        <taxon>Euteleostomi</taxon>
        <taxon>Archelosauria</taxon>
        <taxon>Archosauria</taxon>
        <taxon>Dinosauria</taxon>
        <taxon>Saurischia</taxon>
        <taxon>Theropoda</taxon>
        <taxon>Coelurosauria</taxon>
        <taxon>Aves</taxon>
        <taxon>Neognathae</taxon>
        <taxon>Neoaves</taxon>
        <taxon>Telluraves</taxon>
        <taxon>Australaves</taxon>
        <taxon>Passeriformes</taxon>
        <taxon>Passeroidea</taxon>
        <taxon>Passeridae</taxon>
        <taxon>Chloebia</taxon>
    </lineage>
</organism>
<proteinExistence type="predicted"/>
<dbReference type="InterPro" id="IPR052253">
    <property type="entry name" value="CR1/CR2-DNA-binding_regulator"/>
</dbReference>
<sequence>MLRALDAGLERCLALHSAVQCIPVPRHSPSALAGRKLSGKAGIDEVMAAAVLTSLSASPLVLGHPPATHAPEPGSEVWKEAPAMSSSCSSSSNTSGDWSWDPSSDRSTPSTPSPPLSSHVPSTFLPGPLPDEGPDEPDGTHFVFGEPTPRKRKNSTKVMFKCLWKSCGKVLSSSSGMQKHIRTMHLGRKADLEQSDGEEDFYYTELDVDVDALTDGLSSLTPVSPTSSVPPAFPGPEAPLLPVLPTLDLALASSCSLPGPAGRCHVHTDHAYQVGAQGRRGTGMEWDRHGDRNGFGTGMEG</sequence>
<dbReference type="InterPro" id="IPR013087">
    <property type="entry name" value="Znf_C2H2_type"/>
</dbReference>
<evidence type="ECO:0000256" key="2">
    <source>
        <dbReference type="ARBA" id="ARBA00022723"/>
    </source>
</evidence>
<keyword evidence="2" id="KW-0479">Metal-binding</keyword>
<reference evidence="12 13" key="1">
    <citation type="journal article" date="2018" name="Proc. R. Soc. B">
        <title>A non-coding region near Follistatin controls head colour polymorphism in the Gouldian finch.</title>
        <authorList>
            <person name="Toomey M.B."/>
            <person name="Marques C.I."/>
            <person name="Andrade P."/>
            <person name="Araujo P.M."/>
            <person name="Sabatino S."/>
            <person name="Gazda M.A."/>
            <person name="Afonso S."/>
            <person name="Lopes R.J."/>
            <person name="Corbo J.C."/>
            <person name="Carneiro M."/>
        </authorList>
    </citation>
    <scope>NUCLEOTIDE SEQUENCE [LARGE SCALE GENOMIC DNA]</scope>
    <source>
        <strain evidence="12">Red01</strain>
        <tissue evidence="12">Muscle</tissue>
    </source>
</reference>
<keyword evidence="3 9" id="KW-0863">Zinc-finger</keyword>
<evidence type="ECO:0000313" key="13">
    <source>
        <dbReference type="Proteomes" id="UP000276834"/>
    </source>
</evidence>
<evidence type="ECO:0000256" key="9">
    <source>
        <dbReference type="PROSITE-ProRule" id="PRU00042"/>
    </source>
</evidence>
<keyword evidence="8" id="KW-0539">Nucleus</keyword>
<dbReference type="PANTHER" id="PTHR13006:SF8">
    <property type="entry name" value="SLC2A4 REGULATOR"/>
    <property type="match status" value="1"/>
</dbReference>
<evidence type="ECO:0000256" key="7">
    <source>
        <dbReference type="ARBA" id="ARBA00023163"/>
    </source>
</evidence>
<keyword evidence="13" id="KW-1185">Reference proteome</keyword>
<dbReference type="PROSITE" id="PS50157">
    <property type="entry name" value="ZINC_FINGER_C2H2_2"/>
    <property type="match status" value="1"/>
</dbReference>
<dbReference type="GO" id="GO:0005634">
    <property type="term" value="C:nucleus"/>
    <property type="evidence" value="ECO:0007669"/>
    <property type="project" value="UniProtKB-SubCell"/>
</dbReference>
<evidence type="ECO:0000256" key="3">
    <source>
        <dbReference type="ARBA" id="ARBA00022771"/>
    </source>
</evidence>
<feature type="region of interest" description="Disordered" evidence="10">
    <location>
        <begin position="64"/>
        <end position="152"/>
    </location>
</feature>
<keyword evidence="6" id="KW-0238">DNA-binding</keyword>
<dbReference type="EMBL" id="QUSF01006658">
    <property type="protein sequence ID" value="RLV62549.1"/>
    <property type="molecule type" value="Genomic_DNA"/>
</dbReference>
<evidence type="ECO:0000256" key="10">
    <source>
        <dbReference type="SAM" id="MobiDB-lite"/>
    </source>
</evidence>
<feature type="domain" description="C2H2-type" evidence="11">
    <location>
        <begin position="160"/>
        <end position="190"/>
    </location>
</feature>
<keyword evidence="5" id="KW-0805">Transcription regulation</keyword>
<dbReference type="AlphaFoldDB" id="A0A3L8Q5Q2"/>
<dbReference type="STRING" id="44316.ENSEGOP00005022659"/>
<dbReference type="PROSITE" id="PS00028">
    <property type="entry name" value="ZINC_FINGER_C2H2_1"/>
    <property type="match status" value="1"/>
</dbReference>
<evidence type="ECO:0000256" key="6">
    <source>
        <dbReference type="ARBA" id="ARBA00023125"/>
    </source>
</evidence>